<keyword evidence="7 10" id="KW-0626">Porin</keyword>
<dbReference type="AlphaFoldDB" id="A8HRM6"/>
<dbReference type="GO" id="GO:0009279">
    <property type="term" value="C:cell outer membrane"/>
    <property type="evidence" value="ECO:0007669"/>
    <property type="project" value="UniProtKB-SubCell"/>
</dbReference>
<keyword evidence="12" id="KW-1185">Reference proteome</keyword>
<proteinExistence type="inferred from homology"/>
<dbReference type="InterPro" id="IPR003684">
    <property type="entry name" value="Porin_alphabac"/>
</dbReference>
<gene>
    <name evidence="11" type="ordered locus">AZC_1213</name>
</gene>
<keyword evidence="6 10" id="KW-0406">Ion transport</keyword>
<reference evidence="11 12" key="3">
    <citation type="journal article" date="2008" name="BMC Genomics">
        <title>The genome of the versatile nitrogen fixer Azorhizobium caulinodans ORS571.</title>
        <authorList>
            <person name="Lee KB."/>
            <person name="Backer P.D."/>
            <person name="Aono T."/>
            <person name="Liu CT."/>
            <person name="Suzuki S."/>
            <person name="Suzuki T."/>
            <person name="Kaneko T."/>
            <person name="Yamada M."/>
            <person name="Tabata S."/>
            <person name="Kupfer D.M."/>
            <person name="Najar F.Z."/>
            <person name="Wiley G.B."/>
            <person name="Roe B."/>
            <person name="Binnewies T.T."/>
            <person name="Ussery D.W."/>
            <person name="D'Haeze W."/>
            <person name="Herder J.D."/>
            <person name="Gevers D."/>
            <person name="Vereecke D."/>
            <person name="Holsters M."/>
            <person name="Oyaizu H."/>
        </authorList>
    </citation>
    <scope>NUCLEOTIDE SEQUENCE [LARGE SCALE GENOMIC DNA]</scope>
    <source>
        <strain evidence="12">ATCC 43989 / DSM 5975 / JCM 20966 / LMG 6465 / NBRC 14845 / NCIMB 13405 / ORS 571</strain>
    </source>
</reference>
<keyword evidence="8 10" id="KW-0472">Membrane</keyword>
<sequence>MGVAKTCCSCNTPGKRPFPPAFWSVSRLIPGPAFVRWLCDEGGQSPVAPYCVGLVASRWGNRGQDLSLVATSTKRLAPSEQNLEVTMNMVKSLLLGSVAGLAAVAGAQAADLPVKAKAVEYVKVCSAYGAGFYYIPGTDTCLKIDGYARFDTYINAVGTFNPNISSVAGTGFNGPGAGAGGYPYKDSDDSSYLTRARAVFGLDARSQTDYGTLRSYIRFGMNWDSQSTANAGSGIGFYFERAFIQFAGFTFGYTQSFFDTGINYAYTQLYAGSNQWTTALAYTAQFGNGFSATIALEDAANRITGVQAGSAGVYNPTSSLGYANYQAGQEIPDIVGNIRLDQAWGTVQLSAAAHQVTALNPVYTGTGATYLGQNSTDTWGWAIGGAVEIKLPMIAPGDSLFIQAGYADGALSYVGFAGTTQGRATGLGSLDTKTTTFATGAYYPIADAVWNQATRSYNTETAWGIQGQFRHFWTPAVRSAVFGGYSEVSVPQNTVGAVDVNIWQVGLNTIWSPVKNLDLGLEVLYSKVDGGAALGTYSTGTTAANGGATATVGGSTDVWSGGFRAQRNF</sequence>
<dbReference type="KEGG" id="azc:AZC_1213"/>
<comment type="domain">
    <text evidence="10">Consists of 16-stranded beta-barrel sheets, with large surface-exposed loops, that form a transmembrane pore at the center of each barrel. The pore is partially ocluded by a peptide loop that folds into the pore lumen.</text>
</comment>
<dbReference type="Pfam" id="PF02530">
    <property type="entry name" value="Porin_2"/>
    <property type="match status" value="1"/>
</dbReference>
<keyword evidence="5" id="KW-0732">Signal</keyword>
<evidence type="ECO:0000256" key="5">
    <source>
        <dbReference type="ARBA" id="ARBA00022729"/>
    </source>
</evidence>
<reference evidence="11 12" key="5">
    <citation type="journal article" date="2010" name="Appl. Environ. Microbiol.">
        <title>phrR-like gene praR of Azorhizobium caulinodans ORS571 is essential for symbiosis with Sesbania rostrata and is involved in expression of reb genes.</title>
        <authorList>
            <person name="Akiba N."/>
            <person name="Aono T."/>
            <person name="Toyazaki H."/>
            <person name="Sato S."/>
            <person name="Oyaizu H."/>
        </authorList>
    </citation>
    <scope>NUCLEOTIDE SEQUENCE [LARGE SCALE GENOMIC DNA]</scope>
    <source>
        <strain evidence="12">ATCC 43989 / DSM 5975 / JCM 20966 / LMG 6465 / NBRC 14845 / NCIMB 13405 / ORS 571</strain>
    </source>
</reference>
<evidence type="ECO:0000256" key="1">
    <source>
        <dbReference type="ARBA" id="ARBA00009521"/>
    </source>
</evidence>
<evidence type="ECO:0000256" key="2">
    <source>
        <dbReference type="ARBA" id="ARBA00022448"/>
    </source>
</evidence>
<keyword evidence="2 10" id="KW-0813">Transport</keyword>
<dbReference type="HOGENOM" id="CLU_044836_2_0_5"/>
<keyword evidence="3 10" id="KW-1134">Transmembrane beta strand</keyword>
<dbReference type="EMBL" id="AP009384">
    <property type="protein sequence ID" value="BAF87211.1"/>
    <property type="molecule type" value="Genomic_DNA"/>
</dbReference>
<reference evidence="11 12" key="1">
    <citation type="journal article" date="2007" name="Appl. Environ. Microbiol.">
        <title>Rhizobial factors required for stem nodule maturation and maintenance in Sesbania rostrata-Azorhizobium caulinodans ORS571 symbiosis.</title>
        <authorList>
            <person name="Suzuki S."/>
            <person name="Aono T."/>
            <person name="Lee KB."/>
            <person name="Suzuki T."/>
            <person name="Liu CT."/>
            <person name="Miwa H."/>
            <person name="Wakao S."/>
            <person name="Iki T."/>
            <person name="Oyaizu H."/>
        </authorList>
    </citation>
    <scope>NUCLEOTIDE SEQUENCE [LARGE SCALE GENOMIC DNA]</scope>
    <source>
        <strain evidence="12">ATCC 43989 / DSM 5975 / JCM 20966 / LMG 6465 / NBRC 14845 / NCIMB 13405 / ORS 571</strain>
    </source>
</reference>
<evidence type="ECO:0000256" key="9">
    <source>
        <dbReference type="ARBA" id="ARBA00023237"/>
    </source>
</evidence>
<dbReference type="eggNOG" id="COG3203">
    <property type="taxonomic scope" value="Bacteria"/>
</dbReference>
<reference evidence="11 12" key="4">
    <citation type="journal article" date="2009" name="Appl. Environ. Microbiol.">
        <title>Comparative genome-wide transcriptional profiling of Azorhizobium caulinodans ORS571 grown under free-living and symbiotic conditions.</title>
        <authorList>
            <person name="Tsukada S."/>
            <person name="Aono T."/>
            <person name="Akiba N."/>
            <person name="Lee KB."/>
            <person name="Liu CT."/>
            <person name="Toyazaki H."/>
            <person name="Oyaizu H."/>
        </authorList>
    </citation>
    <scope>NUCLEOTIDE SEQUENCE [LARGE SCALE GENOMIC DNA]</scope>
    <source>
        <strain evidence="12">ATCC 43989 / DSM 5975 / JCM 20966 / LMG 6465 / NBRC 14845 / NCIMB 13405 / ORS 571</strain>
    </source>
</reference>
<keyword evidence="4 10" id="KW-0812">Transmembrane</keyword>
<evidence type="ECO:0000313" key="11">
    <source>
        <dbReference type="EMBL" id="BAF87211.1"/>
    </source>
</evidence>
<evidence type="ECO:0000313" key="12">
    <source>
        <dbReference type="Proteomes" id="UP000000270"/>
    </source>
</evidence>
<accession>A8HRM6</accession>
<name>A8HRM6_AZOC5</name>
<comment type="subcellular location">
    <subcellularLocation>
        <location evidence="10">Cell outer membrane</location>
        <topology evidence="10">Multi-pass membrane protein</topology>
    </subcellularLocation>
</comment>
<comment type="function">
    <text evidence="10">Forms passive diffusion pores that allow small molecular weight hydrophilic materials across the outer membrane.</text>
</comment>
<organism evidence="11 12">
    <name type="scientific">Azorhizobium caulinodans (strain ATCC 43989 / DSM 5975 / JCM 20966 / LMG 6465 / NBRC 14845 / NCIMB 13405 / ORS 571)</name>
    <dbReference type="NCBI Taxonomy" id="438753"/>
    <lineage>
        <taxon>Bacteria</taxon>
        <taxon>Pseudomonadati</taxon>
        <taxon>Pseudomonadota</taxon>
        <taxon>Alphaproteobacteria</taxon>
        <taxon>Hyphomicrobiales</taxon>
        <taxon>Xanthobacteraceae</taxon>
        <taxon>Azorhizobium</taxon>
    </lineage>
</organism>
<evidence type="ECO:0000256" key="4">
    <source>
        <dbReference type="ARBA" id="ARBA00022692"/>
    </source>
</evidence>
<evidence type="ECO:0000256" key="3">
    <source>
        <dbReference type="ARBA" id="ARBA00022452"/>
    </source>
</evidence>
<dbReference type="Proteomes" id="UP000000270">
    <property type="component" value="Chromosome"/>
</dbReference>
<reference evidence="11 12" key="6">
    <citation type="journal article" date="2011" name="Appl. Environ. Microbiol.">
        <title>Involvement of the azorhizobial chromosome partition gene (parA) in the onset of bacteroid differentiation during Sesbania rostrata stem nodule development.</title>
        <authorList>
            <person name="Liu CT."/>
            <person name="Lee KB."/>
            <person name="Wang YS."/>
            <person name="Peng MH."/>
            <person name="Lee KT."/>
            <person name="Suzuki S."/>
            <person name="Suzuki T."/>
            <person name="Oyaizu H."/>
        </authorList>
    </citation>
    <scope>NUCLEOTIDE SEQUENCE [LARGE SCALE GENOMIC DNA]</scope>
    <source>
        <strain evidence="12">ATCC 43989 / DSM 5975 / JCM 20966 / LMG 6465 / NBRC 14845 / NCIMB 13405 / ORS 571</strain>
    </source>
</reference>
<dbReference type="STRING" id="438753.AZC_1213"/>
<dbReference type="GO" id="GO:0015288">
    <property type="term" value="F:porin activity"/>
    <property type="evidence" value="ECO:0007669"/>
    <property type="project" value="UniProtKB-KW"/>
</dbReference>
<evidence type="ECO:0000256" key="10">
    <source>
        <dbReference type="RuleBase" id="RU364005"/>
    </source>
</evidence>
<evidence type="ECO:0000256" key="7">
    <source>
        <dbReference type="ARBA" id="ARBA00023114"/>
    </source>
</evidence>
<keyword evidence="9 10" id="KW-0998">Cell outer membrane</keyword>
<reference evidence="12" key="2">
    <citation type="submission" date="2007-04" db="EMBL/GenBank/DDBJ databases">
        <title>Complete genome sequence of the nitrogen-fixing bacterium Azorhizobium caulinodans ORS571.</title>
        <authorList>
            <person name="Lee K.B."/>
            <person name="Backer P.D."/>
            <person name="Aono T."/>
            <person name="Liu C.T."/>
            <person name="Suzuki S."/>
            <person name="Suzuki T."/>
            <person name="Kaneko T."/>
            <person name="Yamada M."/>
            <person name="Tabata S."/>
            <person name="Kupfer D.M."/>
            <person name="Najar F.Z."/>
            <person name="Wiley G.B."/>
            <person name="Roe B."/>
            <person name="Binnewies T."/>
            <person name="Ussery D."/>
            <person name="Vereecke D."/>
            <person name="Gevers D."/>
            <person name="Holsters M."/>
            <person name="Oyaizu H."/>
        </authorList>
    </citation>
    <scope>NUCLEOTIDE SEQUENCE [LARGE SCALE GENOMIC DNA]</scope>
    <source>
        <strain evidence="12">ATCC 43989 / DSM 5975 / JCM 20966 / LMG 6465 / NBRC 14845 / NCIMB 13405 / ORS 571</strain>
    </source>
</reference>
<comment type="similarity">
    <text evidence="1 10">Belongs to the alphaproteobacteria porin family.</text>
</comment>
<dbReference type="GO" id="GO:0046930">
    <property type="term" value="C:pore complex"/>
    <property type="evidence" value="ECO:0007669"/>
    <property type="project" value="UniProtKB-KW"/>
</dbReference>
<evidence type="ECO:0000256" key="8">
    <source>
        <dbReference type="ARBA" id="ARBA00023136"/>
    </source>
</evidence>
<evidence type="ECO:0000256" key="6">
    <source>
        <dbReference type="ARBA" id="ARBA00023065"/>
    </source>
</evidence>
<protein>
    <recommendedName>
        <fullName evidence="10">Porin</fullName>
    </recommendedName>
</protein>
<dbReference type="GO" id="GO:0006811">
    <property type="term" value="P:monoatomic ion transport"/>
    <property type="evidence" value="ECO:0007669"/>
    <property type="project" value="UniProtKB-KW"/>
</dbReference>